<feature type="domain" description="dTDP-4-dehydro-6-deoxy-alpha-D-glucopyranose 2,3-dehydratase" evidence="1">
    <location>
        <begin position="255"/>
        <end position="452"/>
    </location>
</feature>
<keyword evidence="3" id="KW-1185">Reference proteome</keyword>
<organism evidence="2 3">
    <name type="scientific">Amycolatopsis speibonae</name>
    <dbReference type="NCBI Taxonomy" id="1450224"/>
    <lineage>
        <taxon>Bacteria</taxon>
        <taxon>Bacillati</taxon>
        <taxon>Actinomycetota</taxon>
        <taxon>Actinomycetes</taxon>
        <taxon>Pseudonocardiales</taxon>
        <taxon>Pseudonocardiaceae</taxon>
        <taxon>Amycolatopsis</taxon>
    </lineage>
</organism>
<feature type="domain" description="dTDP-4-dehydro-6-deoxy-alpha-D-glucopyranose 2,3-dehydratase" evidence="1">
    <location>
        <begin position="28"/>
        <end position="227"/>
    </location>
</feature>
<evidence type="ECO:0000259" key="1">
    <source>
        <dbReference type="Pfam" id="PF03559"/>
    </source>
</evidence>
<dbReference type="RefSeq" id="WP_378237390.1">
    <property type="nucleotide sequence ID" value="NZ_JBHRWK010000009.1"/>
</dbReference>
<reference evidence="3" key="1">
    <citation type="journal article" date="2019" name="Int. J. Syst. Evol. Microbiol.">
        <title>The Global Catalogue of Microorganisms (GCM) 10K type strain sequencing project: providing services to taxonomists for standard genome sequencing and annotation.</title>
        <authorList>
            <consortium name="The Broad Institute Genomics Platform"/>
            <consortium name="The Broad Institute Genome Sequencing Center for Infectious Disease"/>
            <person name="Wu L."/>
            <person name="Ma J."/>
        </authorList>
    </citation>
    <scope>NUCLEOTIDE SEQUENCE [LARGE SCALE GENOMIC DNA]</scope>
    <source>
        <strain evidence="3">CGMCC 4.7676</strain>
    </source>
</reference>
<dbReference type="Gene3D" id="3.90.79.40">
    <property type="entry name" value="EvaA sugar 2,3-dehydratase subunit"/>
    <property type="match status" value="2"/>
</dbReference>
<dbReference type="Pfam" id="PF03559">
    <property type="entry name" value="Hexose_dehydrat"/>
    <property type="match status" value="2"/>
</dbReference>
<sequence length="456" mass="50148">MTAIRSETIAERFTRSAEATDSPVSPNADFAAWFAARSAAHSYTVERVPLTELPGWGFEPGTGDLRHTSGRFFGFTGVRVRTGRGDWEQPIIDQPEIGILGLVTRDFAGIPHFLVQAKMEPGNTNLVQLSTTVQATRGNYLRAHQGLPTPHLEHFLPPRPGRALVDRIQAEHSQWFLGTHNRNMVVETGQDVPIGPDHRWLTLGQLWGLLGHDNLLNSETRTVLSCVPVAPPAADTGDPYRDALRRSLAGPGLDDDLLSWFNDGKGALEPVARPCGLAEVGGWRLSDGRIGHESGRHFEIVGVRVEAPTREVTRWSQPLIEPVTPGLYGLLVQRFDGVLRVLTHARADAGSSRFTEFGPTVQCCDTGDRPVPFRAEVAAEPGPGIVRHDSLQSEKGGRFLNAVNRYRVVELPADRPVPVPDGYRWLSLRQALDLMAQPDQVNIQARTLLTALLSTW</sequence>
<accession>A0ABV7NR94</accession>
<evidence type="ECO:0000313" key="2">
    <source>
        <dbReference type="EMBL" id="MFC3448708.1"/>
    </source>
</evidence>
<dbReference type="EMBL" id="JBHRWK010000009">
    <property type="protein sequence ID" value="MFC3448708.1"/>
    <property type="molecule type" value="Genomic_DNA"/>
</dbReference>
<proteinExistence type="predicted"/>
<comment type="caution">
    <text evidence="2">The sequence shown here is derived from an EMBL/GenBank/DDBJ whole genome shotgun (WGS) entry which is preliminary data.</text>
</comment>
<gene>
    <name evidence="2" type="ORF">ACFOSH_04610</name>
</gene>
<dbReference type="InterPro" id="IPR038153">
    <property type="entry name" value="EvaA-like_sf"/>
</dbReference>
<protein>
    <submittedName>
        <fullName evidence="2">NDP-hexose 2,3-dehydratase family protein</fullName>
    </submittedName>
</protein>
<dbReference type="InterPro" id="IPR005212">
    <property type="entry name" value="EvaA-like"/>
</dbReference>
<evidence type="ECO:0000313" key="3">
    <source>
        <dbReference type="Proteomes" id="UP001595645"/>
    </source>
</evidence>
<dbReference type="Proteomes" id="UP001595645">
    <property type="component" value="Unassembled WGS sequence"/>
</dbReference>
<name>A0ABV7NR94_9PSEU</name>